<dbReference type="InterPro" id="IPR005877">
    <property type="entry name" value="YSIRK_signal_dom"/>
</dbReference>
<gene>
    <name evidence="3" type="ORF">EJK17_10710</name>
</gene>
<reference evidence="3 4" key="1">
    <citation type="submission" date="2018-12" db="EMBL/GenBank/DDBJ databases">
        <authorList>
            <person name="Meng J."/>
        </authorList>
    </citation>
    <scope>NUCLEOTIDE SEQUENCE [LARGE SCALE GENOMIC DNA]</scope>
    <source>
        <strain evidence="3 4">HT111-2</strain>
    </source>
</reference>
<keyword evidence="4" id="KW-1185">Reference proteome</keyword>
<evidence type="ECO:0000256" key="1">
    <source>
        <dbReference type="ARBA" id="ARBA00022729"/>
    </source>
</evidence>
<evidence type="ECO:0000259" key="2">
    <source>
        <dbReference type="Pfam" id="PF04650"/>
    </source>
</evidence>
<evidence type="ECO:0000313" key="4">
    <source>
        <dbReference type="Proteomes" id="UP000288291"/>
    </source>
</evidence>
<sequence>MKHKNDNLFNAKLYSKQKFGFRKLSIGLSAVALGTSFLFVTNNSVQAAASNNQLERNQQSSSNIQPTNSTLTIVKSSDINTGVSAQKANEESSVTNVATDGNTVESRTVALNTNSGSTPHFLEVLY</sequence>
<name>A0A437SSN8_9LACO</name>
<proteinExistence type="predicted"/>
<protein>
    <submittedName>
        <fullName evidence="3">YSIRK-type signal peptide-containing protein</fullName>
    </submittedName>
</protein>
<dbReference type="NCBIfam" id="TIGR01168">
    <property type="entry name" value="YSIRK_signal"/>
    <property type="match status" value="1"/>
</dbReference>
<dbReference type="Proteomes" id="UP000288291">
    <property type="component" value="Unassembled WGS sequence"/>
</dbReference>
<accession>A0A437SSN8</accession>
<dbReference type="Pfam" id="PF04650">
    <property type="entry name" value="YSIRK_signal"/>
    <property type="match status" value="1"/>
</dbReference>
<evidence type="ECO:0000313" key="3">
    <source>
        <dbReference type="EMBL" id="RVU69884.1"/>
    </source>
</evidence>
<dbReference type="AlphaFoldDB" id="A0A437SSN8"/>
<dbReference type="RefSeq" id="WP_127796423.1">
    <property type="nucleotide sequence ID" value="NZ_ML136915.1"/>
</dbReference>
<keyword evidence="1" id="KW-0732">Signal</keyword>
<feature type="domain" description="YSIRK Gram-positive signal peptide" evidence="2">
    <location>
        <begin position="16"/>
        <end position="39"/>
    </location>
</feature>
<dbReference type="EMBL" id="RXIA01000047">
    <property type="protein sequence ID" value="RVU69884.1"/>
    <property type="molecule type" value="Genomic_DNA"/>
</dbReference>
<organism evidence="3 4">
    <name type="scientific">Lactobacillus xujianguonis</name>
    <dbReference type="NCBI Taxonomy" id="2495899"/>
    <lineage>
        <taxon>Bacteria</taxon>
        <taxon>Bacillati</taxon>
        <taxon>Bacillota</taxon>
        <taxon>Bacilli</taxon>
        <taxon>Lactobacillales</taxon>
        <taxon>Lactobacillaceae</taxon>
        <taxon>Lactobacillus</taxon>
    </lineage>
</organism>
<comment type="caution">
    <text evidence="3">The sequence shown here is derived from an EMBL/GenBank/DDBJ whole genome shotgun (WGS) entry which is preliminary data.</text>
</comment>